<dbReference type="InterPro" id="IPR010463">
    <property type="entry name" value="DUF1057"/>
</dbReference>
<dbReference type="Proteomes" id="UP000704712">
    <property type="component" value="Unassembled WGS sequence"/>
</dbReference>
<sequence>MALWNRVTSASSRVLSLSVDCVGYAGRQCYSVVSSVPSFLPQRTTLIAREYRAPPPPLPEPKYLEIKGCCKLEYVEIRPYAAKIATVILVHGAPGSYRDFRYLIPLLAEHPGLRIIGINLPGCGDSVVEKARYIETVDALRTSEVVLDGVRQLCGTKEDHDDVFLVGHSFGAHAVLNMAALNATETQSVAIRGMALLAPAGCVPHKSLKLGATALMVKMFKSENSWAVSAATYITKFVYTKLLRFPSNSPSELFVSAVIRTGTTDFDLIRDQDKLLGSLRTPTLIAWAKNDEHIQPEIPQELATLCPDGPHLEFSGGGHNLQKTRADEISKAIIKWVNEVVAKDKLDAELVSTAASPRVVHEPQSPPPPLPDPKYLQIDNICKIEYVDVEPQQSVSATVVCVHGAPGSFRDYRYLIPMLAEQQRGIRLIGVNLPGYMGSEVEKAHYLKTVSALRAAEVVLQAIRQLCGTIEMDGGDIFLVGHSFGAHTVINMAAMNETLRVAGDNVNTIRLRGIAVLAPAGCVPQRMVKEIPIKMLVTLLRSRSTVVVRLATRFVKYLYTELLGFPRRTPATSCVSAVIRAGTTKFPLIRTQVNFLKEMKMPVFVAWALDDVLVEPEIPEELGKLSHPGPRLEFAGGGHNIQKTRVEQVTAAMSSWIQSILSECNSLGTGMTQHLP</sequence>
<dbReference type="PANTHER" id="PTHR47533">
    <property type="entry name" value="PROTEIN CBG21859"/>
    <property type="match status" value="1"/>
</dbReference>
<comment type="caution">
    <text evidence="2">The sequence shown here is derived from an EMBL/GenBank/DDBJ whole genome shotgun (WGS) entry which is preliminary data.</text>
</comment>
<name>A0A8S9UT96_PHYIN</name>
<dbReference type="PANTHER" id="PTHR47533:SF4">
    <property type="entry name" value="AB HYDROLASE-1 DOMAIN-CONTAINING PROTEIN"/>
    <property type="match status" value="1"/>
</dbReference>
<dbReference type="InterPro" id="IPR000073">
    <property type="entry name" value="AB_hydrolase_1"/>
</dbReference>
<dbReference type="EMBL" id="JAACNO010001182">
    <property type="protein sequence ID" value="KAF4142532.1"/>
    <property type="molecule type" value="Genomic_DNA"/>
</dbReference>
<proteinExistence type="predicted"/>
<protein>
    <submittedName>
        <fullName evidence="2">Alpha/beta hydrolase domain-containing protein</fullName>
    </submittedName>
</protein>
<dbReference type="AlphaFoldDB" id="A0A8S9UT96"/>
<reference evidence="2" key="1">
    <citation type="submission" date="2020-03" db="EMBL/GenBank/DDBJ databases">
        <title>Hybrid Assembly of Korean Phytophthora infestans isolates.</title>
        <authorList>
            <person name="Prokchorchik M."/>
            <person name="Lee Y."/>
            <person name="Seo J."/>
            <person name="Cho J.-H."/>
            <person name="Park Y.-E."/>
            <person name="Jang D.-C."/>
            <person name="Im J.-S."/>
            <person name="Choi J.-G."/>
            <person name="Park H.-J."/>
            <person name="Lee G.-B."/>
            <person name="Lee Y.-G."/>
            <person name="Hong S.-Y."/>
            <person name="Cho K."/>
            <person name="Sohn K.H."/>
        </authorList>
    </citation>
    <scope>NUCLEOTIDE SEQUENCE</scope>
    <source>
        <strain evidence="2">KR_2_A2</strain>
    </source>
</reference>
<evidence type="ECO:0000313" key="2">
    <source>
        <dbReference type="EMBL" id="KAF4142532.1"/>
    </source>
</evidence>
<gene>
    <name evidence="2" type="ORF">GN958_ATG08263</name>
</gene>
<dbReference type="InterPro" id="IPR000639">
    <property type="entry name" value="Epox_hydrolase-like"/>
</dbReference>
<evidence type="ECO:0000313" key="3">
    <source>
        <dbReference type="Proteomes" id="UP000704712"/>
    </source>
</evidence>
<dbReference type="Pfam" id="PF12697">
    <property type="entry name" value="Abhydrolase_6"/>
    <property type="match status" value="1"/>
</dbReference>
<dbReference type="InterPro" id="IPR029058">
    <property type="entry name" value="AB_hydrolase_fold"/>
</dbReference>
<organism evidence="2 3">
    <name type="scientific">Phytophthora infestans</name>
    <name type="common">Potato late blight agent</name>
    <name type="synonym">Botrytis infestans</name>
    <dbReference type="NCBI Taxonomy" id="4787"/>
    <lineage>
        <taxon>Eukaryota</taxon>
        <taxon>Sar</taxon>
        <taxon>Stramenopiles</taxon>
        <taxon>Oomycota</taxon>
        <taxon>Peronosporomycetes</taxon>
        <taxon>Peronosporales</taxon>
        <taxon>Peronosporaceae</taxon>
        <taxon>Phytophthora</taxon>
    </lineage>
</organism>
<dbReference type="PRINTS" id="PR00412">
    <property type="entry name" value="EPOXHYDRLASE"/>
</dbReference>
<dbReference type="GO" id="GO:0016787">
    <property type="term" value="F:hydrolase activity"/>
    <property type="evidence" value="ECO:0007669"/>
    <property type="project" value="UniProtKB-KW"/>
</dbReference>
<dbReference type="Pfam" id="PF06342">
    <property type="entry name" value="DUF1057"/>
    <property type="match status" value="1"/>
</dbReference>
<dbReference type="SUPFAM" id="SSF53474">
    <property type="entry name" value="alpha/beta-Hydrolases"/>
    <property type="match status" value="2"/>
</dbReference>
<evidence type="ECO:0000259" key="1">
    <source>
        <dbReference type="Pfam" id="PF12697"/>
    </source>
</evidence>
<feature type="domain" description="AB hydrolase-1" evidence="1">
    <location>
        <begin position="87"/>
        <end position="330"/>
    </location>
</feature>
<dbReference type="Gene3D" id="3.40.50.1820">
    <property type="entry name" value="alpha/beta hydrolase"/>
    <property type="match status" value="2"/>
</dbReference>
<keyword evidence="2" id="KW-0378">Hydrolase</keyword>
<accession>A0A8S9UT96</accession>